<proteinExistence type="predicted"/>
<keyword evidence="2" id="KW-1185">Reference proteome</keyword>
<comment type="caution">
    <text evidence="1">The sequence shown here is derived from an EMBL/GenBank/DDBJ whole genome shotgun (WGS) entry which is preliminary data.</text>
</comment>
<evidence type="ECO:0000313" key="1">
    <source>
        <dbReference type="EMBL" id="KKB61802.1"/>
    </source>
</evidence>
<evidence type="ECO:0000313" key="2">
    <source>
        <dbReference type="Proteomes" id="UP000033618"/>
    </source>
</evidence>
<dbReference type="Proteomes" id="UP000033618">
    <property type="component" value="Unassembled WGS sequence"/>
</dbReference>
<reference evidence="1 2" key="1">
    <citation type="submission" date="2015-03" db="EMBL/GenBank/DDBJ databases">
        <title>Draft Genome Sequence of Burkholderia andropogonis type strain ICMP2807, isolated from Sorghum bicolor.</title>
        <authorList>
            <person name="Lopes-Santos L."/>
            <person name="Castro D.B."/>
            <person name="Ottoboni L.M."/>
            <person name="Park D."/>
            <person name="Weirc B.S."/>
            <person name="Destefano S.A."/>
        </authorList>
    </citation>
    <scope>NUCLEOTIDE SEQUENCE [LARGE SCALE GENOMIC DNA]</scope>
    <source>
        <strain evidence="1 2">ICMP2807</strain>
    </source>
</reference>
<protein>
    <submittedName>
        <fullName evidence="1">Uncharacterized protein</fullName>
    </submittedName>
</protein>
<name>A0A0F5JX07_9BURK</name>
<dbReference type="PATRIC" id="fig|28092.6.peg.4950"/>
<dbReference type="AlphaFoldDB" id="A0A0F5JX07"/>
<gene>
    <name evidence="1" type="ORF">WM40_21035</name>
</gene>
<dbReference type="EMBL" id="LAQU01000031">
    <property type="protein sequence ID" value="KKB61802.1"/>
    <property type="molecule type" value="Genomic_DNA"/>
</dbReference>
<sequence length="71" mass="8502">MRLLCKHVFDIQDIELARLPFKMQLSGREHRNHISVKQQPADHSEICRFHNRLWCAQPLAYEQSVEQQSCR</sequence>
<organism evidence="1 2">
    <name type="scientific">Robbsia andropogonis</name>
    <dbReference type="NCBI Taxonomy" id="28092"/>
    <lineage>
        <taxon>Bacteria</taxon>
        <taxon>Pseudomonadati</taxon>
        <taxon>Pseudomonadota</taxon>
        <taxon>Betaproteobacteria</taxon>
        <taxon>Burkholderiales</taxon>
        <taxon>Burkholderiaceae</taxon>
        <taxon>Robbsia</taxon>
    </lineage>
</organism>
<dbReference type="RefSeq" id="WP_046153879.1">
    <property type="nucleotide sequence ID" value="NZ_CADFGU010000012.1"/>
</dbReference>
<accession>A0A0F5JX07</accession>